<keyword evidence="4" id="KW-0659">Purine metabolism</keyword>
<dbReference type="SUPFAM" id="SSF158694">
    <property type="entry name" value="UraD-Like"/>
    <property type="match status" value="1"/>
</dbReference>
<dbReference type="InterPro" id="IPR017595">
    <property type="entry name" value="OHCU_decarboxylase-2"/>
</dbReference>
<evidence type="ECO:0000256" key="7">
    <source>
        <dbReference type="SAM" id="MobiDB-lite"/>
    </source>
</evidence>
<dbReference type="NCBIfam" id="TIGR03180">
    <property type="entry name" value="UraD_2"/>
    <property type="match status" value="1"/>
</dbReference>
<keyword evidence="6" id="KW-0456">Lyase</keyword>
<dbReference type="PANTHER" id="PTHR43466">
    <property type="entry name" value="2-OXO-4-HYDROXY-4-CARBOXY-5-UREIDOIMIDAZOLINE DECARBOXYLASE-RELATED"/>
    <property type="match status" value="1"/>
</dbReference>
<name>A0A368T139_9ACTN</name>
<evidence type="ECO:0000256" key="4">
    <source>
        <dbReference type="ARBA" id="ARBA00022631"/>
    </source>
</evidence>
<evidence type="ECO:0000256" key="2">
    <source>
        <dbReference type="ARBA" id="ARBA00004754"/>
    </source>
</evidence>
<reference evidence="9 10" key="1">
    <citation type="submission" date="2018-04" db="EMBL/GenBank/DDBJ databases">
        <title>Novel actinobacteria from marine sediment.</title>
        <authorList>
            <person name="Ng Z.Y."/>
            <person name="Tan G.Y.A."/>
        </authorList>
    </citation>
    <scope>NUCLEOTIDE SEQUENCE [LARGE SCALE GENOMIC DNA]</scope>
    <source>
        <strain evidence="9 10">TPS81</strain>
    </source>
</reference>
<evidence type="ECO:0000313" key="9">
    <source>
        <dbReference type="EMBL" id="RCV53693.1"/>
    </source>
</evidence>
<dbReference type="EMBL" id="QEIN01000185">
    <property type="protein sequence ID" value="RCV53693.1"/>
    <property type="molecule type" value="Genomic_DNA"/>
</dbReference>
<evidence type="ECO:0000259" key="8">
    <source>
        <dbReference type="Pfam" id="PF09349"/>
    </source>
</evidence>
<dbReference type="AlphaFoldDB" id="A0A368T139"/>
<feature type="domain" description="Oxo-4-hydroxy-4-carboxy-5-ureidoimidazoline decarboxylase" evidence="8">
    <location>
        <begin position="18"/>
        <end position="171"/>
    </location>
</feature>
<comment type="pathway">
    <text evidence="2">Purine metabolism; urate degradation; (S)-allantoin from urate: step 3/3.</text>
</comment>
<comment type="catalytic activity">
    <reaction evidence="1">
        <text>5-hydroxy-2-oxo-4-ureido-2,5-dihydro-1H-imidazole-5-carboxylate + H(+) = (S)-allantoin + CO2</text>
        <dbReference type="Rhea" id="RHEA:26301"/>
        <dbReference type="ChEBI" id="CHEBI:15378"/>
        <dbReference type="ChEBI" id="CHEBI:15678"/>
        <dbReference type="ChEBI" id="CHEBI:16526"/>
        <dbReference type="ChEBI" id="CHEBI:58639"/>
        <dbReference type="EC" id="4.1.1.97"/>
    </reaction>
</comment>
<organism evidence="9 10">
    <name type="scientific">Marinitenerispora sediminis</name>
    <dbReference type="NCBI Taxonomy" id="1931232"/>
    <lineage>
        <taxon>Bacteria</taxon>
        <taxon>Bacillati</taxon>
        <taxon>Actinomycetota</taxon>
        <taxon>Actinomycetes</taxon>
        <taxon>Streptosporangiales</taxon>
        <taxon>Nocardiopsidaceae</taxon>
        <taxon>Marinitenerispora</taxon>
    </lineage>
</organism>
<dbReference type="GO" id="GO:0019628">
    <property type="term" value="P:urate catabolic process"/>
    <property type="evidence" value="ECO:0007669"/>
    <property type="project" value="TreeGrafter"/>
</dbReference>
<evidence type="ECO:0000256" key="5">
    <source>
        <dbReference type="ARBA" id="ARBA00022793"/>
    </source>
</evidence>
<comment type="caution">
    <text evidence="9">The sequence shown here is derived from an EMBL/GenBank/DDBJ whole genome shotgun (WGS) entry which is preliminary data.</text>
</comment>
<feature type="compositionally biased region" description="Basic and acidic residues" evidence="7">
    <location>
        <begin position="81"/>
        <end position="98"/>
    </location>
</feature>
<feature type="region of interest" description="Disordered" evidence="7">
    <location>
        <begin position="81"/>
        <end position="105"/>
    </location>
</feature>
<dbReference type="Gene3D" id="1.10.3330.10">
    <property type="entry name" value="Oxo-4-hydroxy-4-carboxy-5-ureidoimidazoline decarboxylase"/>
    <property type="match status" value="1"/>
</dbReference>
<protein>
    <recommendedName>
        <fullName evidence="3">2-oxo-4-hydroxy-4-carboxy-5-ureidoimidazoline decarboxylase</fullName>
        <ecNumber evidence="3">4.1.1.97</ecNumber>
    </recommendedName>
</protein>
<evidence type="ECO:0000256" key="3">
    <source>
        <dbReference type="ARBA" id="ARBA00012257"/>
    </source>
</evidence>
<dbReference type="GO" id="GO:0006144">
    <property type="term" value="P:purine nucleobase metabolic process"/>
    <property type="evidence" value="ECO:0007669"/>
    <property type="project" value="UniProtKB-KW"/>
</dbReference>
<proteinExistence type="predicted"/>
<dbReference type="OrthoDB" id="5243781at2"/>
<dbReference type="InterPro" id="IPR036778">
    <property type="entry name" value="OHCU_decarboxylase_sf"/>
</dbReference>
<evidence type="ECO:0000256" key="1">
    <source>
        <dbReference type="ARBA" id="ARBA00001163"/>
    </source>
</evidence>
<dbReference type="EC" id="4.1.1.97" evidence="3"/>
<dbReference type="PANTHER" id="PTHR43466:SF1">
    <property type="entry name" value="2-OXO-4-HYDROXY-4-CARBOXY-5-UREIDOIMIDAZOLINE DECARBOXYLASE-RELATED"/>
    <property type="match status" value="1"/>
</dbReference>
<dbReference type="Pfam" id="PF09349">
    <property type="entry name" value="OHCU_decarbox"/>
    <property type="match status" value="1"/>
</dbReference>
<dbReference type="NCBIfam" id="NF010372">
    <property type="entry name" value="PRK13798.1"/>
    <property type="match status" value="1"/>
</dbReference>
<sequence length="188" mass="20026">MPESSAASAADPGLAGVNALPVERCRAEFARCLDVGAWVEALARGRPYASRAELLAAAGEYAAAVSGTEIADALARHPRIGERAEGEHTEARWSRDEQSGLEGADDDLRAALRDGNAEYERRFGHIYLVCASGRSAAELLADLRARLDNDPATELRVAGRELRAIALVRLAKLLDAQEAAAGRPEARP</sequence>
<keyword evidence="5" id="KW-0210">Decarboxylase</keyword>
<dbReference type="GO" id="GO:0051997">
    <property type="term" value="F:2-oxo-4-hydroxy-4-carboxy-5-ureidoimidazoline decarboxylase activity"/>
    <property type="evidence" value="ECO:0007669"/>
    <property type="project" value="UniProtKB-EC"/>
</dbReference>
<accession>A0A368T139</accession>
<evidence type="ECO:0000313" key="10">
    <source>
        <dbReference type="Proteomes" id="UP000253318"/>
    </source>
</evidence>
<keyword evidence="10" id="KW-1185">Reference proteome</keyword>
<gene>
    <name evidence="9" type="primary">uraD</name>
    <name evidence="9" type="ORF">DEF24_20265</name>
</gene>
<dbReference type="RefSeq" id="WP_114398460.1">
    <property type="nucleotide sequence ID" value="NZ_QEIM01000074.1"/>
</dbReference>
<dbReference type="InterPro" id="IPR018020">
    <property type="entry name" value="OHCU_decarboxylase"/>
</dbReference>
<evidence type="ECO:0000256" key="6">
    <source>
        <dbReference type="ARBA" id="ARBA00023239"/>
    </source>
</evidence>
<dbReference type="Proteomes" id="UP000253318">
    <property type="component" value="Unassembled WGS sequence"/>
</dbReference>